<evidence type="ECO:0000313" key="2">
    <source>
        <dbReference type="Proteomes" id="UP001303046"/>
    </source>
</evidence>
<reference evidence="1 2" key="1">
    <citation type="submission" date="2023-08" db="EMBL/GenBank/DDBJ databases">
        <title>A Necator americanus chromosomal reference genome.</title>
        <authorList>
            <person name="Ilik V."/>
            <person name="Petrzelkova K.J."/>
            <person name="Pardy F."/>
            <person name="Fuh T."/>
            <person name="Niatou-Singa F.S."/>
            <person name="Gouil Q."/>
            <person name="Baker L."/>
            <person name="Ritchie M.E."/>
            <person name="Jex A.R."/>
            <person name="Gazzola D."/>
            <person name="Li H."/>
            <person name="Toshio Fujiwara R."/>
            <person name="Zhan B."/>
            <person name="Aroian R.V."/>
            <person name="Pafco B."/>
            <person name="Schwarz E.M."/>
        </authorList>
    </citation>
    <scope>NUCLEOTIDE SEQUENCE [LARGE SCALE GENOMIC DNA]</scope>
    <source>
        <strain evidence="1 2">Aroian</strain>
        <tissue evidence="1">Whole animal</tissue>
    </source>
</reference>
<accession>A0ABR1EAY7</accession>
<proteinExistence type="predicted"/>
<name>A0ABR1EAY7_NECAM</name>
<organism evidence="1 2">
    <name type="scientific">Necator americanus</name>
    <name type="common">Human hookworm</name>
    <dbReference type="NCBI Taxonomy" id="51031"/>
    <lineage>
        <taxon>Eukaryota</taxon>
        <taxon>Metazoa</taxon>
        <taxon>Ecdysozoa</taxon>
        <taxon>Nematoda</taxon>
        <taxon>Chromadorea</taxon>
        <taxon>Rhabditida</taxon>
        <taxon>Rhabditina</taxon>
        <taxon>Rhabditomorpha</taxon>
        <taxon>Strongyloidea</taxon>
        <taxon>Ancylostomatidae</taxon>
        <taxon>Bunostominae</taxon>
        <taxon>Necator</taxon>
    </lineage>
</organism>
<keyword evidence="2" id="KW-1185">Reference proteome</keyword>
<comment type="caution">
    <text evidence="1">The sequence shown here is derived from an EMBL/GenBank/DDBJ whole genome shotgun (WGS) entry which is preliminary data.</text>
</comment>
<dbReference type="Proteomes" id="UP001303046">
    <property type="component" value="Unassembled WGS sequence"/>
</dbReference>
<sequence>MPGSTPEAAAEEALFSLPWRHACVKLRELLFEVDAETNPRITGIEVTKLMGVVSSTLSRKIELEYLKIVPAG</sequence>
<gene>
    <name evidence="1" type="primary">Necator_chrV.g21060</name>
    <name evidence="1" type="ORF">RB195_016267</name>
</gene>
<evidence type="ECO:0000313" key="1">
    <source>
        <dbReference type="EMBL" id="KAK6758936.1"/>
    </source>
</evidence>
<protein>
    <submittedName>
        <fullName evidence="1">Uncharacterized protein</fullName>
    </submittedName>
</protein>
<dbReference type="EMBL" id="JAVFWL010000005">
    <property type="protein sequence ID" value="KAK6758936.1"/>
    <property type="molecule type" value="Genomic_DNA"/>
</dbReference>